<keyword evidence="5" id="KW-1185">Reference proteome</keyword>
<evidence type="ECO:0000313" key="4">
    <source>
        <dbReference type="EMBL" id="GFH56157.1"/>
    </source>
</evidence>
<keyword evidence="2" id="KW-0732">Signal</keyword>
<sequence>MILSKSKKALLLLALTALACTRFQTSQLALHRLLSSSYETCDISTISLPSQPILPVYSASYPGSGAQMSHYLYEALTGIESGDEWLHRGDTYDHVTIKTHYPARVHQIEGSRLMQRVILLIRSPMHALPSYHSYLWEKEQGLPDHTQRAPEETWIKWRNENFAQELTSWKNHLLYWMHEFEKEDRLVVSYERLVDPKQGPVESTRIANFLGRTEGVETLPPSQIPCVWDKVVNYKRVELDQDGNEISEEEGRKLNVNRNLYDDHGKVLAKNVQDEKAVGVKRRVKYVSHEDPSHPTQSLRDGKRNSSFTKEQLESMKSTINALRARFLSEYTLVVILTSYMEEIENELKLKL</sequence>
<comment type="similarity">
    <text evidence="1">Belongs to the WSCD family.</text>
</comment>
<name>A0AAD3D1J7_9STRA</name>
<evidence type="ECO:0000256" key="2">
    <source>
        <dbReference type="SAM" id="SignalP"/>
    </source>
</evidence>
<dbReference type="InterPro" id="IPR027417">
    <property type="entry name" value="P-loop_NTPase"/>
</dbReference>
<dbReference type="Gene3D" id="3.40.50.300">
    <property type="entry name" value="P-loop containing nucleotide triphosphate hydrolases"/>
    <property type="match status" value="1"/>
</dbReference>
<reference evidence="4 5" key="1">
    <citation type="journal article" date="2021" name="Sci. Rep.">
        <title>The genome of the diatom Chaetoceros tenuissimus carries an ancient integrated fragment of an extant virus.</title>
        <authorList>
            <person name="Hongo Y."/>
            <person name="Kimura K."/>
            <person name="Takaki Y."/>
            <person name="Yoshida Y."/>
            <person name="Baba S."/>
            <person name="Kobayashi G."/>
            <person name="Nagasaki K."/>
            <person name="Hano T."/>
            <person name="Tomaru Y."/>
        </authorList>
    </citation>
    <scope>NUCLEOTIDE SEQUENCE [LARGE SCALE GENOMIC DNA]</scope>
    <source>
        <strain evidence="4 5">NIES-3715</strain>
    </source>
</reference>
<dbReference type="InterPro" id="IPR000863">
    <property type="entry name" value="Sulfotransferase_dom"/>
</dbReference>
<organism evidence="4 5">
    <name type="scientific">Chaetoceros tenuissimus</name>
    <dbReference type="NCBI Taxonomy" id="426638"/>
    <lineage>
        <taxon>Eukaryota</taxon>
        <taxon>Sar</taxon>
        <taxon>Stramenopiles</taxon>
        <taxon>Ochrophyta</taxon>
        <taxon>Bacillariophyta</taxon>
        <taxon>Coscinodiscophyceae</taxon>
        <taxon>Chaetocerotophycidae</taxon>
        <taxon>Chaetocerotales</taxon>
        <taxon>Chaetocerotaceae</taxon>
        <taxon>Chaetoceros</taxon>
    </lineage>
</organism>
<dbReference type="GO" id="GO:0008146">
    <property type="term" value="F:sulfotransferase activity"/>
    <property type="evidence" value="ECO:0007669"/>
    <property type="project" value="InterPro"/>
</dbReference>
<evidence type="ECO:0000313" key="5">
    <source>
        <dbReference type="Proteomes" id="UP001054902"/>
    </source>
</evidence>
<gene>
    <name evidence="4" type="ORF">CTEN210_12633</name>
</gene>
<feature type="signal peptide" evidence="2">
    <location>
        <begin position="1"/>
        <end position="21"/>
    </location>
</feature>
<dbReference type="Pfam" id="PF00685">
    <property type="entry name" value="Sulfotransfer_1"/>
    <property type="match status" value="1"/>
</dbReference>
<feature type="domain" description="Sulfotransferase" evidence="3">
    <location>
        <begin position="96"/>
        <end position="213"/>
    </location>
</feature>
<dbReference type="InterPro" id="IPR051589">
    <property type="entry name" value="Sialate-O-sulfotransferase"/>
</dbReference>
<dbReference type="PANTHER" id="PTHR45964:SF5">
    <property type="entry name" value="WSCD FAMILY MEMBER CG9164"/>
    <property type="match status" value="1"/>
</dbReference>
<dbReference type="SUPFAM" id="SSF52540">
    <property type="entry name" value="P-loop containing nucleoside triphosphate hydrolases"/>
    <property type="match status" value="1"/>
</dbReference>
<dbReference type="AlphaFoldDB" id="A0AAD3D1J7"/>
<comment type="caution">
    <text evidence="4">The sequence shown here is derived from an EMBL/GenBank/DDBJ whole genome shotgun (WGS) entry which is preliminary data.</text>
</comment>
<protein>
    <recommendedName>
        <fullName evidence="3">Sulfotransferase domain-containing protein</fullName>
    </recommendedName>
</protein>
<evidence type="ECO:0000259" key="3">
    <source>
        <dbReference type="Pfam" id="PF00685"/>
    </source>
</evidence>
<accession>A0AAD3D1J7</accession>
<dbReference type="PROSITE" id="PS51257">
    <property type="entry name" value="PROKAR_LIPOPROTEIN"/>
    <property type="match status" value="1"/>
</dbReference>
<proteinExistence type="inferred from homology"/>
<dbReference type="PANTHER" id="PTHR45964">
    <property type="entry name" value="WSCD FAMILY MEMBER CG9164"/>
    <property type="match status" value="1"/>
</dbReference>
<feature type="chain" id="PRO_5042078724" description="Sulfotransferase domain-containing protein" evidence="2">
    <location>
        <begin position="22"/>
        <end position="352"/>
    </location>
</feature>
<dbReference type="EMBL" id="BLLK01000051">
    <property type="protein sequence ID" value="GFH56157.1"/>
    <property type="molecule type" value="Genomic_DNA"/>
</dbReference>
<evidence type="ECO:0000256" key="1">
    <source>
        <dbReference type="ARBA" id="ARBA00010236"/>
    </source>
</evidence>
<dbReference type="Proteomes" id="UP001054902">
    <property type="component" value="Unassembled WGS sequence"/>
</dbReference>